<gene>
    <name evidence="6" type="ORF">GM415_06825</name>
</gene>
<dbReference type="PANTHER" id="PTHR45586:SF1">
    <property type="entry name" value="LIPOPOLYSACCHARIDE ASSEMBLY PROTEIN B"/>
    <property type="match status" value="1"/>
</dbReference>
<evidence type="ECO:0000256" key="2">
    <source>
        <dbReference type="ARBA" id="ARBA00022803"/>
    </source>
</evidence>
<dbReference type="Proteomes" id="UP000428328">
    <property type="component" value="Chromosome"/>
</dbReference>
<dbReference type="AlphaFoldDB" id="A0A6I6JI65"/>
<dbReference type="InterPro" id="IPR011990">
    <property type="entry name" value="TPR-like_helical_dom_sf"/>
</dbReference>
<feature type="repeat" description="TPR" evidence="4">
    <location>
        <begin position="359"/>
        <end position="392"/>
    </location>
</feature>
<feature type="domain" description="Response regulatory" evidence="5">
    <location>
        <begin position="21"/>
        <end position="142"/>
    </location>
</feature>
<dbReference type="Gene3D" id="3.40.50.2300">
    <property type="match status" value="1"/>
</dbReference>
<dbReference type="SUPFAM" id="SSF48452">
    <property type="entry name" value="TPR-like"/>
    <property type="match status" value="1"/>
</dbReference>
<dbReference type="SMART" id="SM00028">
    <property type="entry name" value="TPR"/>
    <property type="match status" value="5"/>
</dbReference>
<dbReference type="InterPro" id="IPR011006">
    <property type="entry name" value="CheY-like_superfamily"/>
</dbReference>
<dbReference type="GO" id="GO:0000160">
    <property type="term" value="P:phosphorelay signal transduction system"/>
    <property type="evidence" value="ECO:0007669"/>
    <property type="project" value="InterPro"/>
</dbReference>
<evidence type="ECO:0000313" key="7">
    <source>
        <dbReference type="Proteomes" id="UP000428328"/>
    </source>
</evidence>
<dbReference type="PANTHER" id="PTHR45586">
    <property type="entry name" value="TPR REPEAT-CONTAINING PROTEIN PA4667"/>
    <property type="match status" value="1"/>
</dbReference>
<accession>A0A6I6JI65</accession>
<dbReference type="KEGG" id="psel:GM415_06825"/>
<organism evidence="6 7">
    <name type="scientific">Pseudodesulfovibrio cashew</name>
    <dbReference type="NCBI Taxonomy" id="2678688"/>
    <lineage>
        <taxon>Bacteria</taxon>
        <taxon>Pseudomonadati</taxon>
        <taxon>Thermodesulfobacteriota</taxon>
        <taxon>Desulfovibrionia</taxon>
        <taxon>Desulfovibrionales</taxon>
        <taxon>Desulfovibrionaceae</taxon>
    </lineage>
</organism>
<comment type="caution">
    <text evidence="3">Lacks conserved residue(s) required for the propagation of feature annotation.</text>
</comment>
<evidence type="ECO:0000256" key="1">
    <source>
        <dbReference type="ARBA" id="ARBA00022737"/>
    </source>
</evidence>
<dbReference type="PROSITE" id="PS50293">
    <property type="entry name" value="TPR_REGION"/>
    <property type="match status" value="1"/>
</dbReference>
<feature type="repeat" description="TPR" evidence="4">
    <location>
        <begin position="182"/>
        <end position="215"/>
    </location>
</feature>
<protein>
    <submittedName>
        <fullName evidence="6">Tetratricopeptide repeat protein</fullName>
    </submittedName>
</protein>
<reference evidence="6 7" key="1">
    <citation type="submission" date="2019-11" db="EMBL/GenBank/DDBJ databases">
        <authorList>
            <person name="Zheng R.K."/>
            <person name="Sun C.M."/>
        </authorList>
    </citation>
    <scope>NUCLEOTIDE SEQUENCE [LARGE SCALE GENOMIC DNA]</scope>
    <source>
        <strain evidence="6 7">SRB007</strain>
    </source>
</reference>
<dbReference type="InterPro" id="IPR013105">
    <property type="entry name" value="TPR_2"/>
</dbReference>
<dbReference type="SUPFAM" id="SSF52172">
    <property type="entry name" value="CheY-like"/>
    <property type="match status" value="1"/>
</dbReference>
<dbReference type="InterPro" id="IPR001789">
    <property type="entry name" value="Sig_transdc_resp-reg_receiver"/>
</dbReference>
<dbReference type="Pfam" id="PF13432">
    <property type="entry name" value="TPR_16"/>
    <property type="match status" value="1"/>
</dbReference>
<dbReference type="Pfam" id="PF07719">
    <property type="entry name" value="TPR_2"/>
    <property type="match status" value="1"/>
</dbReference>
<evidence type="ECO:0000313" key="6">
    <source>
        <dbReference type="EMBL" id="QGY39847.1"/>
    </source>
</evidence>
<feature type="repeat" description="TPR" evidence="4">
    <location>
        <begin position="325"/>
        <end position="358"/>
    </location>
</feature>
<evidence type="ECO:0000256" key="4">
    <source>
        <dbReference type="PROSITE-ProRule" id="PRU00339"/>
    </source>
</evidence>
<evidence type="ECO:0000259" key="5">
    <source>
        <dbReference type="PROSITE" id="PS50110"/>
    </source>
</evidence>
<dbReference type="InterPro" id="IPR051012">
    <property type="entry name" value="CellSynth/LPSAsmb/PSIAsmb"/>
</dbReference>
<dbReference type="InterPro" id="IPR019734">
    <property type="entry name" value="TPR_rpt"/>
</dbReference>
<dbReference type="RefSeq" id="WP_158947072.1">
    <property type="nucleotide sequence ID" value="NZ_CP046400.1"/>
</dbReference>
<dbReference type="PROSITE" id="PS50005">
    <property type="entry name" value="TPR"/>
    <property type="match status" value="4"/>
</dbReference>
<sequence>MAQATYDNIVRHFLEEENGFIVYLSDDSAFARTLRSIFHRDIGFKGEVLFTYASQEPALRKCRELARDGVPCLIFVERMLGGEPTTDFLIRMGRELPAVPMILLTWEATQETVAYFFELGVARVLVKPVSANTVIQAMAQTLNPPVFLKRLMGRYEERFNNGDFDGALDTADRILLIKPSSVQALVMRGDALMRIGDEDQAVQAYMTAHEAKPMYMAPLIKLASAFRDMEDERALAYLKTLDEMSPLNPERKIDIAEQHLLRNEQEEAEAYLEQGMAVAERETRSMVGDLTTRIVDAVFGVAPELAVKYLYRVIDSKRRLGRDDLTHFNRLGVILRGEGRWEEALEVYEKALGIDREDPAVHYNMGLAYWEGGKRSKALHCFEHALKSDPLFFSSSVGATLNIGLLYYDLRQYHDAEPFFQHALSLDPENRTARKRLDAIRERQGS</sequence>
<proteinExistence type="predicted"/>
<name>A0A6I6JI65_9BACT</name>
<keyword evidence="2 4" id="KW-0802">TPR repeat</keyword>
<keyword evidence="1" id="KW-0677">Repeat</keyword>
<dbReference type="EMBL" id="CP046400">
    <property type="protein sequence ID" value="QGY39847.1"/>
    <property type="molecule type" value="Genomic_DNA"/>
</dbReference>
<evidence type="ECO:0000256" key="3">
    <source>
        <dbReference type="PROSITE-ProRule" id="PRU00169"/>
    </source>
</evidence>
<dbReference type="Gene3D" id="1.25.40.10">
    <property type="entry name" value="Tetratricopeptide repeat domain"/>
    <property type="match status" value="2"/>
</dbReference>
<keyword evidence="7" id="KW-1185">Reference proteome</keyword>
<dbReference type="PROSITE" id="PS50110">
    <property type="entry name" value="RESPONSE_REGULATORY"/>
    <property type="match status" value="1"/>
</dbReference>
<dbReference type="Pfam" id="PF13414">
    <property type="entry name" value="TPR_11"/>
    <property type="match status" value="1"/>
</dbReference>
<feature type="repeat" description="TPR" evidence="4">
    <location>
        <begin position="397"/>
        <end position="430"/>
    </location>
</feature>